<feature type="transmembrane region" description="Helical" evidence="14">
    <location>
        <begin position="159"/>
        <end position="178"/>
    </location>
</feature>
<dbReference type="InterPro" id="IPR051163">
    <property type="entry name" value="Sodium:Solute_Symporter_SSF"/>
</dbReference>
<dbReference type="PANTHER" id="PTHR42985:SF2">
    <property type="entry name" value="SODIUM-DEPENDENT MULTIVITAMIN TRANSPORTER"/>
    <property type="match status" value="1"/>
</dbReference>
<evidence type="ECO:0000256" key="12">
    <source>
        <dbReference type="ARBA" id="ARBA00036099"/>
    </source>
</evidence>
<dbReference type="PROSITE" id="PS00456">
    <property type="entry name" value="NA_SOLUT_SYMP_1"/>
    <property type="match status" value="1"/>
</dbReference>
<dbReference type="NCBIfam" id="TIGR00813">
    <property type="entry name" value="sss"/>
    <property type="match status" value="1"/>
</dbReference>
<keyword evidence="10" id="KW-0325">Glycoprotein</keyword>
<feature type="transmembrane region" description="Helical" evidence="14">
    <location>
        <begin position="85"/>
        <end position="107"/>
    </location>
</feature>
<dbReference type="Pfam" id="PF00474">
    <property type="entry name" value="SSF"/>
    <property type="match status" value="1"/>
</dbReference>
<evidence type="ECO:0000256" key="9">
    <source>
        <dbReference type="ARBA" id="ARBA00023136"/>
    </source>
</evidence>
<comment type="catalytic activity">
    <reaction evidence="12">
        <text>iodide(out) + 2 Na(+)(out) = iodide(in) + 2 Na(+)(in)</text>
        <dbReference type="Rhea" id="RHEA:71207"/>
        <dbReference type="ChEBI" id="CHEBI:16382"/>
        <dbReference type="ChEBI" id="CHEBI:29101"/>
    </reaction>
</comment>
<evidence type="ECO:0000256" key="5">
    <source>
        <dbReference type="ARBA" id="ARBA00022692"/>
    </source>
</evidence>
<evidence type="ECO:0000256" key="14">
    <source>
        <dbReference type="SAM" id="Phobius"/>
    </source>
</evidence>
<accession>A0AAD9C5C8</accession>
<feature type="transmembrane region" description="Helical" evidence="14">
    <location>
        <begin position="386"/>
        <end position="409"/>
    </location>
</feature>
<dbReference type="Gene3D" id="1.20.1730.10">
    <property type="entry name" value="Sodium/glucose cotransporter"/>
    <property type="match status" value="1"/>
</dbReference>
<dbReference type="InterPro" id="IPR038377">
    <property type="entry name" value="Na/Glc_symporter_sf"/>
</dbReference>
<keyword evidence="4" id="KW-1003">Cell membrane</keyword>
<evidence type="ECO:0000256" key="1">
    <source>
        <dbReference type="ARBA" id="ARBA00004651"/>
    </source>
</evidence>
<evidence type="ECO:0000256" key="6">
    <source>
        <dbReference type="ARBA" id="ARBA00022989"/>
    </source>
</evidence>
<feature type="transmembrane region" description="Helical" evidence="14">
    <location>
        <begin position="352"/>
        <end position="374"/>
    </location>
</feature>
<keyword evidence="3" id="KW-0813">Transport</keyword>
<feature type="transmembrane region" description="Helical" evidence="14">
    <location>
        <begin position="415"/>
        <end position="435"/>
    </location>
</feature>
<evidence type="ECO:0000256" key="3">
    <source>
        <dbReference type="ARBA" id="ARBA00022448"/>
    </source>
</evidence>
<feature type="transmembrane region" description="Helical" evidence="14">
    <location>
        <begin position="480"/>
        <end position="501"/>
    </location>
</feature>
<evidence type="ECO:0000256" key="4">
    <source>
        <dbReference type="ARBA" id="ARBA00022475"/>
    </source>
</evidence>
<dbReference type="PANTHER" id="PTHR42985">
    <property type="entry name" value="SODIUM-COUPLED MONOCARBOXYLATE TRANSPORTER"/>
    <property type="match status" value="1"/>
</dbReference>
<evidence type="ECO:0000313" key="16">
    <source>
        <dbReference type="Proteomes" id="UP001228049"/>
    </source>
</evidence>
<evidence type="ECO:0000256" key="8">
    <source>
        <dbReference type="ARBA" id="ARBA00023065"/>
    </source>
</evidence>
<keyword evidence="11" id="KW-0739">Sodium transport</keyword>
<organism evidence="15 16">
    <name type="scientific">Dissostichus eleginoides</name>
    <name type="common">Patagonian toothfish</name>
    <name type="synonym">Dissostichus amissus</name>
    <dbReference type="NCBI Taxonomy" id="100907"/>
    <lineage>
        <taxon>Eukaryota</taxon>
        <taxon>Metazoa</taxon>
        <taxon>Chordata</taxon>
        <taxon>Craniata</taxon>
        <taxon>Vertebrata</taxon>
        <taxon>Euteleostomi</taxon>
        <taxon>Actinopterygii</taxon>
        <taxon>Neopterygii</taxon>
        <taxon>Teleostei</taxon>
        <taxon>Neoteleostei</taxon>
        <taxon>Acanthomorphata</taxon>
        <taxon>Eupercaria</taxon>
        <taxon>Perciformes</taxon>
        <taxon>Notothenioidei</taxon>
        <taxon>Nototheniidae</taxon>
        <taxon>Dissostichus</taxon>
    </lineage>
</organism>
<comment type="subcellular location">
    <subcellularLocation>
        <location evidence="1">Cell membrane</location>
        <topology evidence="1">Multi-pass membrane protein</topology>
    </subcellularLocation>
</comment>
<keyword evidence="16" id="KW-1185">Reference proteome</keyword>
<evidence type="ECO:0000256" key="2">
    <source>
        <dbReference type="ARBA" id="ARBA00006434"/>
    </source>
</evidence>
<sequence length="570" mass="61932">MDASLQKRFAPLDYGIFSLLLAASLAIGLYHALAGGRQRTTQEFLMADRSMSCLPVSLSLIASFQSAVAIIGVPGEVYAHGTQYWFLGCSYFLGLLIPAHIFIPVLYRLRITSAYQYLELRFSKAVRICGTVTFIFQTVVYMGLCVYTPAFALNAVTGFEIWGAVLAIGLVCMIYTTIGGLKAVIWTDVFQTAVMFAGQLAVIVVGVQKTGGVMEVGRKVWEGNRIAGIDLNPDPTERHTFWTLGVGGVFLMLSLYGSNQSQVQRYLSAKSEREALSLALSCLMGLVMFARYCGEDSPPLGSSNRDAMVMYFVMDMLEGLSISSSFNSLATVTMEDLIKPQFPAMTEARATLLSKGLALFYGLLCLAMAFLTHLMETQCCSKHSVALKIFGMVGGPVLGLFCLGMFFPWANSTGALAGLGSALVLVCWIGVGSIVTRVSGAKPLPPSCRAPNATFNLQGALWNITVSRPSGLQRFYSLSYMWYSAFSCLTVVFVGLFISFLSGPLKEEDVTPGTVYPCLGKLLCFLPEHLKKKLCCVTPLGHSLSAPQKESEDKESPEAQTLLVEYETNV</sequence>
<keyword evidence="6 14" id="KW-1133">Transmembrane helix</keyword>
<feature type="transmembrane region" description="Helical" evidence="14">
    <location>
        <begin position="185"/>
        <end position="207"/>
    </location>
</feature>
<keyword evidence="5 14" id="KW-0812">Transmembrane</keyword>
<dbReference type="InterPro" id="IPR001734">
    <property type="entry name" value="Na/solute_symporter"/>
</dbReference>
<gene>
    <name evidence="15" type="ORF">KUDE01_019999</name>
</gene>
<proteinExistence type="inferred from homology"/>
<evidence type="ECO:0000256" key="7">
    <source>
        <dbReference type="ARBA" id="ARBA00023053"/>
    </source>
</evidence>
<feature type="transmembrane region" description="Helical" evidence="14">
    <location>
        <begin position="276"/>
        <end position="292"/>
    </location>
</feature>
<dbReference type="AlphaFoldDB" id="A0AAD9C5C8"/>
<dbReference type="EMBL" id="JASDAP010000011">
    <property type="protein sequence ID" value="KAK1894541.1"/>
    <property type="molecule type" value="Genomic_DNA"/>
</dbReference>
<dbReference type="GO" id="GO:0098660">
    <property type="term" value="P:inorganic ion transmembrane transport"/>
    <property type="evidence" value="ECO:0007669"/>
    <property type="project" value="UniProtKB-ARBA"/>
</dbReference>
<dbReference type="GO" id="GO:0005886">
    <property type="term" value="C:plasma membrane"/>
    <property type="evidence" value="ECO:0007669"/>
    <property type="project" value="UniProtKB-SubCell"/>
</dbReference>
<keyword evidence="9 14" id="KW-0472">Membrane</keyword>
<comment type="caution">
    <text evidence="15">The sequence shown here is derived from an EMBL/GenBank/DDBJ whole genome shotgun (WGS) entry which is preliminary data.</text>
</comment>
<feature type="transmembrane region" description="Helical" evidence="14">
    <location>
        <begin position="128"/>
        <end position="153"/>
    </location>
</feature>
<dbReference type="InterPro" id="IPR018212">
    <property type="entry name" value="Na/solute_symporter_CS"/>
</dbReference>
<dbReference type="PROSITE" id="PS50283">
    <property type="entry name" value="NA_SOLUT_SYMP_3"/>
    <property type="match status" value="1"/>
</dbReference>
<dbReference type="Proteomes" id="UP001228049">
    <property type="component" value="Unassembled WGS sequence"/>
</dbReference>
<evidence type="ECO:0000256" key="13">
    <source>
        <dbReference type="RuleBase" id="RU362091"/>
    </source>
</evidence>
<feature type="transmembrane region" description="Helical" evidence="14">
    <location>
        <begin position="14"/>
        <end position="33"/>
    </location>
</feature>
<feature type="transmembrane region" description="Helical" evidence="14">
    <location>
        <begin position="53"/>
        <end position="73"/>
    </location>
</feature>
<reference evidence="15" key="1">
    <citation type="submission" date="2023-04" db="EMBL/GenBank/DDBJ databases">
        <title>Chromosome-level genome of Chaenocephalus aceratus.</title>
        <authorList>
            <person name="Park H."/>
        </authorList>
    </citation>
    <scope>NUCLEOTIDE SEQUENCE</scope>
    <source>
        <strain evidence="15">DE</strain>
        <tissue evidence="15">Muscle</tissue>
    </source>
</reference>
<feature type="transmembrane region" description="Helical" evidence="14">
    <location>
        <begin position="239"/>
        <end position="256"/>
    </location>
</feature>
<evidence type="ECO:0000256" key="11">
    <source>
        <dbReference type="ARBA" id="ARBA00023201"/>
    </source>
</evidence>
<evidence type="ECO:0000313" key="15">
    <source>
        <dbReference type="EMBL" id="KAK1894541.1"/>
    </source>
</evidence>
<keyword evidence="8" id="KW-0406">Ion transport</keyword>
<evidence type="ECO:0000256" key="10">
    <source>
        <dbReference type="ARBA" id="ARBA00023180"/>
    </source>
</evidence>
<name>A0AAD9C5C8_DISEL</name>
<keyword evidence="7" id="KW-0915">Sodium</keyword>
<dbReference type="GO" id="GO:0015293">
    <property type="term" value="F:symporter activity"/>
    <property type="evidence" value="ECO:0007669"/>
    <property type="project" value="TreeGrafter"/>
</dbReference>
<dbReference type="GO" id="GO:0015075">
    <property type="term" value="F:monoatomic ion transmembrane transporter activity"/>
    <property type="evidence" value="ECO:0007669"/>
    <property type="project" value="UniProtKB-ARBA"/>
</dbReference>
<dbReference type="GO" id="GO:0006814">
    <property type="term" value="P:sodium ion transport"/>
    <property type="evidence" value="ECO:0007669"/>
    <property type="project" value="UniProtKB-KW"/>
</dbReference>
<protein>
    <submittedName>
        <fullName evidence="15">Sodium-dependent multivitamin transporter</fullName>
    </submittedName>
</protein>
<comment type="similarity">
    <text evidence="2 13">Belongs to the sodium:solute symporter (SSF) (TC 2.A.21) family.</text>
</comment>